<dbReference type="KEGG" id="pabo:BCY86_06520"/>
<evidence type="ECO:0000313" key="1">
    <source>
        <dbReference type="EMBL" id="APS00370.1"/>
    </source>
</evidence>
<accession>A0A1L6MXX4</accession>
<organism evidence="1 2">
    <name type="scientific">Pajaroellobacter abortibovis</name>
    <dbReference type="NCBI Taxonomy" id="1882918"/>
    <lineage>
        <taxon>Bacteria</taxon>
        <taxon>Pseudomonadati</taxon>
        <taxon>Myxococcota</taxon>
        <taxon>Polyangia</taxon>
        <taxon>Polyangiales</taxon>
        <taxon>Polyangiaceae</taxon>
    </lineage>
</organism>
<dbReference type="STRING" id="1882918.BCY86_06520"/>
<proteinExistence type="predicted"/>
<keyword evidence="2" id="KW-1185">Reference proteome</keyword>
<gene>
    <name evidence="1" type="ORF">BCY86_06520</name>
</gene>
<dbReference type="EMBL" id="CP016908">
    <property type="protein sequence ID" value="APS00370.1"/>
    <property type="molecule type" value="Genomic_DNA"/>
</dbReference>
<dbReference type="AlphaFoldDB" id="A0A1L6MXX4"/>
<evidence type="ECO:0000313" key="2">
    <source>
        <dbReference type="Proteomes" id="UP000185544"/>
    </source>
</evidence>
<protein>
    <submittedName>
        <fullName evidence="1">Uncharacterized protein</fullName>
    </submittedName>
</protein>
<dbReference type="Proteomes" id="UP000185544">
    <property type="component" value="Chromosome"/>
</dbReference>
<name>A0A1L6MXX4_9BACT</name>
<sequence>MCEKCFPFLQSPTSGILDQIKGLLLSPVSFPDVFFNPFEIYLYLASLLHSSMDLSLTPILFSFGSSLLQRLLPPIHRHKPTFMCRHHFFLS</sequence>
<reference evidence="1 2" key="1">
    <citation type="submission" date="2016-08" db="EMBL/GenBank/DDBJ databases">
        <title>Identification and validation of antigenic proteins from Pajaroellobacter abortibovis using de-novo genome sequence assembly and reverse vaccinology.</title>
        <authorList>
            <person name="Welly B.T."/>
            <person name="Miller M.R."/>
            <person name="Stott J.L."/>
            <person name="Blanchard M.T."/>
            <person name="Islas-Trejo A.D."/>
            <person name="O'Rourke S.M."/>
            <person name="Young A.E."/>
            <person name="Medrano J.F."/>
            <person name="Van Eenennaam A.L."/>
        </authorList>
    </citation>
    <scope>NUCLEOTIDE SEQUENCE [LARGE SCALE GENOMIC DNA]</scope>
    <source>
        <strain evidence="1 2">BTF92-0548A/99-0131</strain>
    </source>
</reference>